<protein>
    <recommendedName>
        <fullName evidence="1">Novel STAND NTPase 1 domain-containing protein</fullName>
    </recommendedName>
</protein>
<dbReference type="InterPro" id="IPR049052">
    <property type="entry name" value="nSTAND1"/>
</dbReference>
<feature type="domain" description="Novel STAND NTPase 1" evidence="1">
    <location>
        <begin position="10"/>
        <end position="170"/>
    </location>
</feature>
<accession>X1FDG0</accession>
<name>X1FDG0_9ZZZZ</name>
<dbReference type="InterPro" id="IPR027417">
    <property type="entry name" value="P-loop_NTPase"/>
</dbReference>
<feature type="non-terminal residue" evidence="2">
    <location>
        <position position="1"/>
    </location>
</feature>
<gene>
    <name evidence="2" type="ORF">S03H2_23152</name>
</gene>
<dbReference type="SUPFAM" id="SSF52540">
    <property type="entry name" value="P-loop containing nucleoside triphosphate hydrolases"/>
    <property type="match status" value="1"/>
</dbReference>
<dbReference type="Gene3D" id="3.40.50.300">
    <property type="entry name" value="P-loop containing nucleotide triphosphate hydrolases"/>
    <property type="match status" value="1"/>
</dbReference>
<dbReference type="Pfam" id="PF20703">
    <property type="entry name" value="nSTAND1"/>
    <property type="match status" value="1"/>
</dbReference>
<proteinExistence type="predicted"/>
<feature type="non-terminal residue" evidence="2">
    <location>
        <position position="234"/>
    </location>
</feature>
<dbReference type="EMBL" id="BARU01012599">
    <property type="protein sequence ID" value="GAH42992.1"/>
    <property type="molecule type" value="Genomic_DNA"/>
</dbReference>
<dbReference type="AlphaFoldDB" id="X1FDG0"/>
<organism evidence="2">
    <name type="scientific">marine sediment metagenome</name>
    <dbReference type="NCBI Taxonomy" id="412755"/>
    <lineage>
        <taxon>unclassified sequences</taxon>
        <taxon>metagenomes</taxon>
        <taxon>ecological metagenomes</taxon>
    </lineage>
</organism>
<evidence type="ECO:0000313" key="2">
    <source>
        <dbReference type="EMBL" id="GAH42992.1"/>
    </source>
</evidence>
<evidence type="ECO:0000259" key="1">
    <source>
        <dbReference type="Pfam" id="PF20703"/>
    </source>
</evidence>
<sequence>SCFEYQFPASPEYFVGRKHFLEKVDSYVRKVINKETSSRSILFEANSGWGKSSVVLACLARLREKEHFSVAIDSRSASSSQFILRAVDYALKKFGDFDCLISEEYRSKTITGFEGAVETLLLIGQELKRHNKVMFIFLDQFENLFFLHDALKRVRDLFFKVQDAQTNVILGFSWKTDLVGLTSEFPYRIRDDIADSSERIPLDTFSNVETNALLDRLSQEIQATLRKDLKFFLS</sequence>
<reference evidence="2" key="1">
    <citation type="journal article" date="2014" name="Front. Microbiol.">
        <title>High frequency of phylogenetically diverse reductive dehalogenase-homologous genes in deep subseafloor sedimentary metagenomes.</title>
        <authorList>
            <person name="Kawai M."/>
            <person name="Futagami T."/>
            <person name="Toyoda A."/>
            <person name="Takaki Y."/>
            <person name="Nishi S."/>
            <person name="Hori S."/>
            <person name="Arai W."/>
            <person name="Tsubouchi T."/>
            <person name="Morono Y."/>
            <person name="Uchiyama I."/>
            <person name="Ito T."/>
            <person name="Fujiyama A."/>
            <person name="Inagaki F."/>
            <person name="Takami H."/>
        </authorList>
    </citation>
    <scope>NUCLEOTIDE SEQUENCE</scope>
    <source>
        <strain evidence="2">Expedition CK06-06</strain>
    </source>
</reference>
<comment type="caution">
    <text evidence="2">The sequence shown here is derived from an EMBL/GenBank/DDBJ whole genome shotgun (WGS) entry which is preliminary data.</text>
</comment>